<dbReference type="InterPro" id="IPR018490">
    <property type="entry name" value="cNMP-bd_dom_sf"/>
</dbReference>
<feature type="domain" description="Cyclic nucleotide-binding" evidence="1">
    <location>
        <begin position="33"/>
        <end position="120"/>
    </location>
</feature>
<dbReference type="InterPro" id="IPR000595">
    <property type="entry name" value="cNMP-bd_dom"/>
</dbReference>
<dbReference type="InterPro" id="IPR014710">
    <property type="entry name" value="RmlC-like_jellyroll"/>
</dbReference>
<reference evidence="2" key="1">
    <citation type="journal article" date="2021" name="PeerJ">
        <title>Extensive microbial diversity within the chicken gut microbiome revealed by metagenomics and culture.</title>
        <authorList>
            <person name="Gilroy R."/>
            <person name="Ravi A."/>
            <person name="Getino M."/>
            <person name="Pursley I."/>
            <person name="Horton D.L."/>
            <person name="Alikhan N.F."/>
            <person name="Baker D."/>
            <person name="Gharbi K."/>
            <person name="Hall N."/>
            <person name="Watson M."/>
            <person name="Adriaenssens E.M."/>
            <person name="Foster-Nyarko E."/>
            <person name="Jarju S."/>
            <person name="Secka A."/>
            <person name="Antonio M."/>
            <person name="Oren A."/>
            <person name="Chaudhuri R.R."/>
            <person name="La Ragione R."/>
            <person name="Hildebrand F."/>
            <person name="Pallen M.J."/>
        </authorList>
    </citation>
    <scope>NUCLEOTIDE SEQUENCE</scope>
    <source>
        <strain evidence="2">ChiHecec3B27-8219</strain>
    </source>
</reference>
<gene>
    <name evidence="2" type="ORF">H9966_03665</name>
</gene>
<name>A0A9D2FYE1_9BACT</name>
<dbReference type="Gene3D" id="2.60.120.10">
    <property type="entry name" value="Jelly Rolls"/>
    <property type="match status" value="1"/>
</dbReference>
<reference evidence="2" key="2">
    <citation type="submission" date="2021-04" db="EMBL/GenBank/DDBJ databases">
        <authorList>
            <person name="Gilroy R."/>
        </authorList>
    </citation>
    <scope>NUCLEOTIDE SEQUENCE</scope>
    <source>
        <strain evidence="2">ChiHecec3B27-8219</strain>
    </source>
</reference>
<sequence length="223" mass="25497">MNDTGSYEKLMALPLFMGFSQGDLSLVAGQTRIDFRKYEPGEVIAAQGMPCEQLRFLSRGEMNVVSWSEDKGFRLEETVSAPQLLQPERLYGINQRFTKTFLALTTCNTMGLHKREVARLCREFELARLNLVSIIATKAQRAQDLLCHKPPHTPQETIASFLERHCFLPSGKKTVFVKVRRLGEELRLSRRDLSAALHQMEAQGLLRLYRGRMEIPAMERLLV</sequence>
<dbReference type="Proteomes" id="UP000824055">
    <property type="component" value="Unassembled WGS sequence"/>
</dbReference>
<dbReference type="AlphaFoldDB" id="A0A9D2FYE1"/>
<evidence type="ECO:0000313" key="2">
    <source>
        <dbReference type="EMBL" id="HIZ68971.1"/>
    </source>
</evidence>
<evidence type="ECO:0000313" key="3">
    <source>
        <dbReference type="Proteomes" id="UP000824055"/>
    </source>
</evidence>
<protein>
    <submittedName>
        <fullName evidence="2">Crp/Fnr family transcriptional regulator</fullName>
    </submittedName>
</protein>
<dbReference type="EMBL" id="DXBE01000029">
    <property type="protein sequence ID" value="HIZ68971.1"/>
    <property type="molecule type" value="Genomic_DNA"/>
</dbReference>
<organism evidence="2 3">
    <name type="scientific">Candidatus Prevotella avicola</name>
    <dbReference type="NCBI Taxonomy" id="2838738"/>
    <lineage>
        <taxon>Bacteria</taxon>
        <taxon>Pseudomonadati</taxon>
        <taxon>Bacteroidota</taxon>
        <taxon>Bacteroidia</taxon>
        <taxon>Bacteroidales</taxon>
        <taxon>Prevotellaceae</taxon>
        <taxon>Prevotella</taxon>
    </lineage>
</organism>
<comment type="caution">
    <text evidence="2">The sequence shown here is derived from an EMBL/GenBank/DDBJ whole genome shotgun (WGS) entry which is preliminary data.</text>
</comment>
<dbReference type="SUPFAM" id="SSF51206">
    <property type="entry name" value="cAMP-binding domain-like"/>
    <property type="match status" value="1"/>
</dbReference>
<accession>A0A9D2FYE1</accession>
<dbReference type="SUPFAM" id="SSF46785">
    <property type="entry name" value="Winged helix' DNA-binding domain"/>
    <property type="match status" value="1"/>
</dbReference>
<dbReference type="InterPro" id="IPR036390">
    <property type="entry name" value="WH_DNA-bd_sf"/>
</dbReference>
<dbReference type="PROSITE" id="PS50042">
    <property type="entry name" value="CNMP_BINDING_3"/>
    <property type="match status" value="1"/>
</dbReference>
<proteinExistence type="predicted"/>
<evidence type="ECO:0000259" key="1">
    <source>
        <dbReference type="PROSITE" id="PS50042"/>
    </source>
</evidence>